<gene>
    <name evidence="2" type="ORF">FGG08_003509</name>
</gene>
<evidence type="ECO:0000313" key="2">
    <source>
        <dbReference type="EMBL" id="KAH0542044.1"/>
    </source>
</evidence>
<keyword evidence="3" id="KW-1185">Reference proteome</keyword>
<dbReference type="InterPro" id="IPR011333">
    <property type="entry name" value="SKP1/BTB/POZ_sf"/>
</dbReference>
<reference evidence="2" key="1">
    <citation type="submission" date="2021-03" db="EMBL/GenBank/DDBJ databases">
        <title>Comparative genomics and phylogenomic investigation of the class Geoglossomycetes provide insights into ecological specialization and systematics.</title>
        <authorList>
            <person name="Melie T."/>
            <person name="Pirro S."/>
            <person name="Miller A.N."/>
            <person name="Quandt A."/>
        </authorList>
    </citation>
    <scope>NUCLEOTIDE SEQUENCE</scope>
    <source>
        <strain evidence="2">GBOQ0MN5Z8</strain>
    </source>
</reference>
<comment type="caution">
    <text evidence="2">The sequence shown here is derived from an EMBL/GenBank/DDBJ whole genome shotgun (WGS) entry which is preliminary data.</text>
</comment>
<proteinExistence type="predicted"/>
<dbReference type="Gene3D" id="3.30.710.10">
    <property type="entry name" value="Potassium Channel Kv1.1, Chain A"/>
    <property type="match status" value="1"/>
</dbReference>
<dbReference type="OrthoDB" id="3914029at2759"/>
<organism evidence="2 3">
    <name type="scientific">Glutinoglossum americanum</name>
    <dbReference type="NCBI Taxonomy" id="1670608"/>
    <lineage>
        <taxon>Eukaryota</taxon>
        <taxon>Fungi</taxon>
        <taxon>Dikarya</taxon>
        <taxon>Ascomycota</taxon>
        <taxon>Pezizomycotina</taxon>
        <taxon>Geoglossomycetes</taxon>
        <taxon>Geoglossales</taxon>
        <taxon>Geoglossaceae</taxon>
        <taxon>Glutinoglossum</taxon>
    </lineage>
</organism>
<evidence type="ECO:0000256" key="1">
    <source>
        <dbReference type="SAM" id="MobiDB-lite"/>
    </source>
</evidence>
<protein>
    <recommendedName>
        <fullName evidence="4">Potassium channel tetramerisation-type BTB domain-containing protein</fullName>
    </recommendedName>
</protein>
<dbReference type="EMBL" id="JAGHQL010000062">
    <property type="protein sequence ID" value="KAH0542044.1"/>
    <property type="molecule type" value="Genomic_DNA"/>
</dbReference>
<dbReference type="Proteomes" id="UP000698800">
    <property type="component" value="Unassembled WGS sequence"/>
</dbReference>
<feature type="region of interest" description="Disordered" evidence="1">
    <location>
        <begin position="125"/>
        <end position="157"/>
    </location>
</feature>
<name>A0A9P8ID47_9PEZI</name>
<sequence length="395" mass="43119">MLDPTLEQEPKYRDADLVHLDVSGKRFSLPRAVVYKYPFSRLADISCATSPAFPGFVDMDSDVFAVIVNFLRYDELHIPPTMSPATVQRALSSLEINGPNVPVESTLAGPSSRDALSGLLTEEPIPSYEESVRSTPQKSDVPEKGDSPDVADAQGTKSRAFVNQTVASLQGKLPTQITSVREQRIQTLLDSYVQPLLDEQGLSGLYKTTFILVPSNVAPLQGGNSPSVTDDIEGSTTEDIVVGFPSEDFVKLVRLKGAENKLEFWRQPAVVDQLGRQLKAHLYGGGHKLVYEEPLPNADAEVLPPMGGSTRSLFGRRGSKLAELDRLEERRLERGLFRGGWRAPNELPSGRQKLEPGEIQVDVSVSDVSLRVVTDMGLYETKTGSAVILTIEVGS</sequence>
<dbReference type="SUPFAM" id="SSF54695">
    <property type="entry name" value="POZ domain"/>
    <property type="match status" value="1"/>
</dbReference>
<accession>A0A9P8ID47</accession>
<evidence type="ECO:0008006" key="4">
    <source>
        <dbReference type="Google" id="ProtNLM"/>
    </source>
</evidence>
<dbReference type="AlphaFoldDB" id="A0A9P8ID47"/>
<evidence type="ECO:0000313" key="3">
    <source>
        <dbReference type="Proteomes" id="UP000698800"/>
    </source>
</evidence>